<keyword evidence="3" id="KW-0443">Lipid metabolism</keyword>
<gene>
    <name evidence="5" type="ORF">GCM10022223_45970</name>
</gene>
<keyword evidence="4" id="KW-1133">Transmembrane helix</keyword>
<dbReference type="Pfam" id="PF03403">
    <property type="entry name" value="PAF-AH_p_II"/>
    <property type="match status" value="1"/>
</dbReference>
<evidence type="ECO:0008006" key="7">
    <source>
        <dbReference type="Google" id="ProtNLM"/>
    </source>
</evidence>
<proteinExistence type="predicted"/>
<accession>A0ABP7A2N9</accession>
<feature type="transmembrane region" description="Helical" evidence="4">
    <location>
        <begin position="6"/>
        <end position="22"/>
    </location>
</feature>
<dbReference type="Gene3D" id="3.40.50.1820">
    <property type="entry name" value="alpha/beta hydrolase"/>
    <property type="match status" value="1"/>
</dbReference>
<organism evidence="5 6">
    <name type="scientific">Kineosporia mesophila</name>
    <dbReference type="NCBI Taxonomy" id="566012"/>
    <lineage>
        <taxon>Bacteria</taxon>
        <taxon>Bacillati</taxon>
        <taxon>Actinomycetota</taxon>
        <taxon>Actinomycetes</taxon>
        <taxon>Kineosporiales</taxon>
        <taxon>Kineosporiaceae</taxon>
        <taxon>Kineosporia</taxon>
    </lineage>
</organism>
<keyword evidence="6" id="KW-1185">Reference proteome</keyword>
<evidence type="ECO:0000256" key="4">
    <source>
        <dbReference type="SAM" id="Phobius"/>
    </source>
</evidence>
<reference evidence="6" key="1">
    <citation type="journal article" date="2019" name="Int. J. Syst. Evol. Microbiol.">
        <title>The Global Catalogue of Microorganisms (GCM) 10K type strain sequencing project: providing services to taxonomists for standard genome sequencing and annotation.</title>
        <authorList>
            <consortium name="The Broad Institute Genomics Platform"/>
            <consortium name="The Broad Institute Genome Sequencing Center for Infectious Disease"/>
            <person name="Wu L."/>
            <person name="Ma J."/>
        </authorList>
    </citation>
    <scope>NUCLEOTIDE SEQUENCE [LARGE SCALE GENOMIC DNA]</scope>
    <source>
        <strain evidence="6">JCM 16902</strain>
    </source>
</reference>
<keyword evidence="4" id="KW-0472">Membrane</keyword>
<feature type="transmembrane region" description="Helical" evidence="4">
    <location>
        <begin position="82"/>
        <end position="107"/>
    </location>
</feature>
<evidence type="ECO:0000256" key="3">
    <source>
        <dbReference type="ARBA" id="ARBA00023098"/>
    </source>
</evidence>
<dbReference type="PANTHER" id="PTHR10272:SF0">
    <property type="entry name" value="PLATELET-ACTIVATING FACTOR ACETYLHYDROLASE"/>
    <property type="match status" value="1"/>
</dbReference>
<dbReference type="RefSeq" id="WP_231481383.1">
    <property type="nucleotide sequence ID" value="NZ_BAAAZO010000009.1"/>
</dbReference>
<evidence type="ECO:0000256" key="2">
    <source>
        <dbReference type="ARBA" id="ARBA00022963"/>
    </source>
</evidence>
<sequence length="435" mass="46344">MTLLESALEASALLCLLAVLAPEPTRRPAAVGTGVLLLVLAGAALATEGPRWQLTGVIGAGLIAMALSGFRVATQRPRTKRGYAALGLVLTLGFAGLLGGAAAIWGFRPLDLPDPQGQYAVGTRTAYWTDPARDEPATTASDRRRVTAQIWYPTTLKGPASPYLGRRPQIVAEGLGRSFGVPAFLFGEAVDGHGHSTENAPLPATGEKYGVVLFSPGLLSVRTQNTAWAEYLAARGYVVVALDHPYDSAVTLTQDGRPLWSKVRATSDDEQGNRDADHLTAIRAQDLSFALDRIEADAFFRHRLDTDRVAVTGHSAGGAAALQAAAQDSRFRAAIDIDGLPRNNARPRQPVLALVAGDQQDNVAYQQALTQVLAQNPLSRRITVKNTKHLSFTDAPFLLPGLPVLFGSADRETAYTAMTGATQTFLEAAFRNDLT</sequence>
<evidence type="ECO:0000313" key="5">
    <source>
        <dbReference type="EMBL" id="GAA3623770.1"/>
    </source>
</evidence>
<dbReference type="PANTHER" id="PTHR10272">
    <property type="entry name" value="PLATELET-ACTIVATING FACTOR ACETYLHYDROLASE"/>
    <property type="match status" value="1"/>
</dbReference>
<evidence type="ECO:0000313" key="6">
    <source>
        <dbReference type="Proteomes" id="UP001501074"/>
    </source>
</evidence>
<feature type="transmembrane region" description="Helical" evidence="4">
    <location>
        <begin position="29"/>
        <end position="46"/>
    </location>
</feature>
<dbReference type="SUPFAM" id="SSF53474">
    <property type="entry name" value="alpha/beta-Hydrolases"/>
    <property type="match status" value="1"/>
</dbReference>
<feature type="transmembrane region" description="Helical" evidence="4">
    <location>
        <begin position="52"/>
        <end position="70"/>
    </location>
</feature>
<dbReference type="Proteomes" id="UP001501074">
    <property type="component" value="Unassembled WGS sequence"/>
</dbReference>
<keyword evidence="1" id="KW-0378">Hydrolase</keyword>
<name>A0ABP7A2N9_9ACTN</name>
<evidence type="ECO:0000256" key="1">
    <source>
        <dbReference type="ARBA" id="ARBA00022801"/>
    </source>
</evidence>
<dbReference type="InterPro" id="IPR029058">
    <property type="entry name" value="AB_hydrolase_fold"/>
</dbReference>
<comment type="caution">
    <text evidence="5">The sequence shown here is derived from an EMBL/GenBank/DDBJ whole genome shotgun (WGS) entry which is preliminary data.</text>
</comment>
<protein>
    <recommendedName>
        <fullName evidence="7">Platelet-activating factor acetylhydrolase</fullName>
    </recommendedName>
</protein>
<keyword evidence="2" id="KW-0442">Lipid degradation</keyword>
<keyword evidence="4" id="KW-0812">Transmembrane</keyword>
<dbReference type="EMBL" id="BAAAZO010000009">
    <property type="protein sequence ID" value="GAA3623770.1"/>
    <property type="molecule type" value="Genomic_DNA"/>
</dbReference>